<protein>
    <recommendedName>
        <fullName evidence="1">Endo-alpha-N-acetylgalactosaminidase domain-containing protein</fullName>
    </recommendedName>
</protein>
<evidence type="ECO:0000259" key="1">
    <source>
        <dbReference type="Pfam" id="PF12905"/>
    </source>
</evidence>
<dbReference type="RefSeq" id="WP_119440075.1">
    <property type="nucleotide sequence ID" value="NZ_QWGR01000020.1"/>
</dbReference>
<dbReference type="Gene3D" id="2.60.40.1180">
    <property type="entry name" value="Golgi alpha-mannosidase II"/>
    <property type="match status" value="1"/>
</dbReference>
<dbReference type="AlphaFoldDB" id="A0A399SS47"/>
<organism evidence="2 3">
    <name type="scientific">Maribellus luteus</name>
    <dbReference type="NCBI Taxonomy" id="2305463"/>
    <lineage>
        <taxon>Bacteria</taxon>
        <taxon>Pseudomonadati</taxon>
        <taxon>Bacteroidota</taxon>
        <taxon>Bacteroidia</taxon>
        <taxon>Marinilabiliales</taxon>
        <taxon>Prolixibacteraceae</taxon>
        <taxon>Maribellus</taxon>
    </lineage>
</organism>
<dbReference type="GO" id="GO:0033926">
    <property type="term" value="F:endo-alpha-N-acetylgalactosaminidase activity"/>
    <property type="evidence" value="ECO:0007669"/>
    <property type="project" value="InterPro"/>
</dbReference>
<dbReference type="Pfam" id="PF12905">
    <property type="entry name" value="Glyco_hydro_101"/>
    <property type="match status" value="1"/>
</dbReference>
<comment type="caution">
    <text evidence="2">The sequence shown here is derived from an EMBL/GenBank/DDBJ whole genome shotgun (WGS) entry which is preliminary data.</text>
</comment>
<dbReference type="OrthoDB" id="1095434at2"/>
<name>A0A399SS47_9BACT</name>
<feature type="domain" description="Endo-alpha-N-acetylgalactosaminidase" evidence="1">
    <location>
        <begin position="65"/>
        <end position="289"/>
    </location>
</feature>
<dbReference type="InterPro" id="IPR013780">
    <property type="entry name" value="Glyco_hydro_b"/>
</dbReference>
<accession>A0A399SS47</accession>
<reference evidence="2 3" key="1">
    <citation type="submission" date="2018-08" db="EMBL/GenBank/DDBJ databases">
        <title>Pallidiluteibacterium maritimus gen. nov., sp. nov., isolated from coastal sediment.</title>
        <authorList>
            <person name="Zhou L.Y."/>
        </authorList>
    </citation>
    <scope>NUCLEOTIDE SEQUENCE [LARGE SCALE GENOMIC DNA]</scope>
    <source>
        <strain evidence="2 3">XSD2</strain>
    </source>
</reference>
<proteinExistence type="predicted"/>
<evidence type="ECO:0000313" key="3">
    <source>
        <dbReference type="Proteomes" id="UP000265926"/>
    </source>
</evidence>
<dbReference type="Proteomes" id="UP000265926">
    <property type="component" value="Unassembled WGS sequence"/>
</dbReference>
<dbReference type="EMBL" id="QWGR01000020">
    <property type="protein sequence ID" value="RIJ45729.1"/>
    <property type="molecule type" value="Genomic_DNA"/>
</dbReference>
<dbReference type="Gene3D" id="3.20.20.80">
    <property type="entry name" value="Glycosidases"/>
    <property type="match status" value="1"/>
</dbReference>
<gene>
    <name evidence="2" type="ORF">D1614_21565</name>
</gene>
<dbReference type="InterPro" id="IPR025706">
    <property type="entry name" value="Endoa_GalNAc"/>
</dbReference>
<evidence type="ECO:0000313" key="2">
    <source>
        <dbReference type="EMBL" id="RIJ45729.1"/>
    </source>
</evidence>
<sequence>MKRLILNLLILAGLLVGNVCYGVTSKISGEQENVFADFNHDYSQTLVMKLFLSKPDSEGKPMVANTFEDAMEIIKITDELTLGVPKIIYLVGWQYNGHDDKYPAFFGVNEALKREQDATARESLIWLMEEARKYHTVVSLHINMTDAYDDSPLWPEYLENDLISKTTNGNLMVIGNYNNRKAYQINYKNEWESGYAKMRIDRLLDLLPPLREGKTIHIDAWIARESKGHYESAVTEAKYQQKVLAYWNQQGIDATSEWVMDYMIGKIPFAWHFNHFSQEDYLRYPASTYTGSGLNRDLEYTDFGLGFLFGKSMYGENIFPQLHKNPNDEEWKQKFVNEFYLNCLQYFFLNKHVRIQVEGEGDERIARFSDNVTTSLADSTVFQGDRLLREKGFVAFPVVWKNETSLAVYSTKSEEREITIPGDWERGSRVRIQEISVNGEKNEREIKVTDGVFSLKIEKGKPYIIRPLVK</sequence>
<keyword evidence="3" id="KW-1185">Reference proteome</keyword>